<keyword evidence="4" id="KW-1185">Reference proteome</keyword>
<gene>
    <name evidence="3" type="ORF">GCM10007094_36290</name>
</gene>
<dbReference type="InterPro" id="IPR032710">
    <property type="entry name" value="NTF2-like_dom_sf"/>
</dbReference>
<evidence type="ECO:0000313" key="4">
    <source>
        <dbReference type="Proteomes" id="UP000637980"/>
    </source>
</evidence>
<accession>A0ABQ3EJW9</accession>
<evidence type="ECO:0000259" key="2">
    <source>
        <dbReference type="Pfam" id="PF12680"/>
    </source>
</evidence>
<protein>
    <recommendedName>
        <fullName evidence="2">SnoaL-like domain-containing protein</fullName>
    </recommendedName>
</protein>
<name>A0ABQ3EJW9_9HYPH</name>
<organism evidence="3 4">
    <name type="scientific">Pseudovibrio japonicus</name>
    <dbReference type="NCBI Taxonomy" id="366534"/>
    <lineage>
        <taxon>Bacteria</taxon>
        <taxon>Pseudomonadati</taxon>
        <taxon>Pseudomonadota</taxon>
        <taxon>Alphaproteobacteria</taxon>
        <taxon>Hyphomicrobiales</taxon>
        <taxon>Stappiaceae</taxon>
        <taxon>Pseudovibrio</taxon>
    </lineage>
</organism>
<dbReference type="Proteomes" id="UP000637980">
    <property type="component" value="Unassembled WGS sequence"/>
</dbReference>
<feature type="chain" id="PRO_5047086028" description="SnoaL-like domain-containing protein" evidence="1">
    <location>
        <begin position="22"/>
        <end position="147"/>
    </location>
</feature>
<dbReference type="Pfam" id="PF12680">
    <property type="entry name" value="SnoaL_2"/>
    <property type="match status" value="1"/>
</dbReference>
<dbReference type="CDD" id="cd00531">
    <property type="entry name" value="NTF2_like"/>
    <property type="match status" value="1"/>
</dbReference>
<proteinExistence type="predicted"/>
<reference evidence="4" key="1">
    <citation type="journal article" date="2019" name="Int. J. Syst. Evol. Microbiol.">
        <title>The Global Catalogue of Microorganisms (GCM) 10K type strain sequencing project: providing services to taxonomists for standard genome sequencing and annotation.</title>
        <authorList>
            <consortium name="The Broad Institute Genomics Platform"/>
            <consortium name="The Broad Institute Genome Sequencing Center for Infectious Disease"/>
            <person name="Wu L."/>
            <person name="Ma J."/>
        </authorList>
    </citation>
    <scope>NUCLEOTIDE SEQUENCE [LARGE SCALE GENOMIC DNA]</scope>
    <source>
        <strain evidence="4">KCTC 12861</strain>
    </source>
</reference>
<sequence>MKKILLLTTIGLAAMGGVAFAQPEVAKTPAAVAEVFHKAWDNQDVDGLAALYDEDSVLVQGPGQPDVVGWENIKEVLRPFFSTTSKLDHVRSTIHEAEDSALVKAFWRITAPDGSVNAESHALEVLRRDENGNWVYAIDSPFEPGTY</sequence>
<evidence type="ECO:0000256" key="1">
    <source>
        <dbReference type="SAM" id="SignalP"/>
    </source>
</evidence>
<dbReference type="InterPro" id="IPR011944">
    <property type="entry name" value="Steroid_delta5-4_isomerase"/>
</dbReference>
<dbReference type="Gene3D" id="3.10.450.50">
    <property type="match status" value="1"/>
</dbReference>
<comment type="caution">
    <text evidence="3">The sequence shown here is derived from an EMBL/GenBank/DDBJ whole genome shotgun (WGS) entry which is preliminary data.</text>
</comment>
<dbReference type="SUPFAM" id="SSF54427">
    <property type="entry name" value="NTF2-like"/>
    <property type="match status" value="1"/>
</dbReference>
<feature type="signal peptide" evidence="1">
    <location>
        <begin position="1"/>
        <end position="21"/>
    </location>
</feature>
<keyword evidence="1" id="KW-0732">Signal</keyword>
<dbReference type="InterPro" id="IPR037401">
    <property type="entry name" value="SnoaL-like"/>
</dbReference>
<dbReference type="EMBL" id="BMXE01000007">
    <property type="protein sequence ID" value="GHB43610.1"/>
    <property type="molecule type" value="Genomic_DNA"/>
</dbReference>
<feature type="domain" description="SnoaL-like" evidence="2">
    <location>
        <begin position="36"/>
        <end position="135"/>
    </location>
</feature>
<dbReference type="RefSeq" id="WP_189438211.1">
    <property type="nucleotide sequence ID" value="NZ_BMXE01000007.1"/>
</dbReference>
<evidence type="ECO:0000313" key="3">
    <source>
        <dbReference type="EMBL" id="GHB43610.1"/>
    </source>
</evidence>
<dbReference type="NCBIfam" id="TIGR02246">
    <property type="entry name" value="SgcJ/EcaC family oxidoreductase"/>
    <property type="match status" value="1"/>
</dbReference>